<evidence type="ECO:0000313" key="2">
    <source>
        <dbReference type="Proteomes" id="UP000232003"/>
    </source>
</evidence>
<keyword evidence="1" id="KW-0614">Plasmid</keyword>
<geneLocation type="plasmid" evidence="2">
    <name>pnfsy06</name>
</geneLocation>
<sequence length="58" mass="6511">MELIVKAKLVDSNKLQNLMQEANEIVSMLVSSLKTLRSTHWRLQMADGRLSAPTRDAA</sequence>
<name>A0A2K8T7Y4_9NOSO</name>
<reference evidence="1 2" key="1">
    <citation type="submission" date="2017-11" db="EMBL/GenBank/DDBJ databases">
        <title>Complete genome of a free-living desiccation-tolerant cyanobacterium and its photosynthetic adaptation to extreme terrestrial habitat.</title>
        <authorList>
            <person name="Shang J."/>
        </authorList>
    </citation>
    <scope>NUCLEOTIDE SEQUENCE [LARGE SCALE GENOMIC DNA]</scope>
    <source>
        <strain evidence="1 2">CCNUN1</strain>
        <plasmid evidence="2">pnfsy06</plasmid>
    </source>
</reference>
<protein>
    <submittedName>
        <fullName evidence="1">23S rRNA-intervening sequence protein</fullName>
    </submittedName>
</protein>
<dbReference type="AlphaFoldDB" id="A0A2K8T7Y4"/>
<evidence type="ECO:0000313" key="1">
    <source>
        <dbReference type="EMBL" id="AUB43782.1"/>
    </source>
</evidence>
<gene>
    <name evidence="1" type="ORF">COO91_09972</name>
</gene>
<keyword evidence="2" id="KW-1185">Reference proteome</keyword>
<organism evidence="1 2">
    <name type="scientific">Nostoc flagelliforme CCNUN1</name>
    <dbReference type="NCBI Taxonomy" id="2038116"/>
    <lineage>
        <taxon>Bacteria</taxon>
        <taxon>Bacillati</taxon>
        <taxon>Cyanobacteriota</taxon>
        <taxon>Cyanophyceae</taxon>
        <taxon>Nostocales</taxon>
        <taxon>Nostocaceae</taxon>
        <taxon>Nostoc</taxon>
    </lineage>
</organism>
<accession>A0A2K8T7Y4</accession>
<proteinExistence type="predicted"/>
<dbReference type="EMBL" id="CP024791">
    <property type="protein sequence ID" value="AUB43782.1"/>
    <property type="molecule type" value="Genomic_DNA"/>
</dbReference>
<dbReference type="KEGG" id="nfl:COO91_09972"/>
<dbReference type="Proteomes" id="UP000232003">
    <property type="component" value="Plasmid pNFSY06"/>
</dbReference>